<reference evidence="1 2" key="1">
    <citation type="submission" date="2018-08" db="EMBL/GenBank/DDBJ databases">
        <title>Genomic Encyclopedia of Type Strains, Phase IV (KMG-IV): sequencing the most valuable type-strain genomes for metagenomic binning, comparative biology and taxonomic classification.</title>
        <authorList>
            <person name="Goeker M."/>
        </authorList>
    </citation>
    <scope>NUCLEOTIDE SEQUENCE [LARGE SCALE GENOMIC DNA]</scope>
    <source>
        <strain evidence="1 2">BW863</strain>
    </source>
</reference>
<proteinExistence type="predicted"/>
<accession>A0A3D9Z2K9</accession>
<organism evidence="1 2">
    <name type="scientific">Methylovirgula ligni</name>
    <dbReference type="NCBI Taxonomy" id="569860"/>
    <lineage>
        <taxon>Bacteria</taxon>
        <taxon>Pseudomonadati</taxon>
        <taxon>Pseudomonadota</taxon>
        <taxon>Alphaproteobacteria</taxon>
        <taxon>Hyphomicrobiales</taxon>
        <taxon>Beijerinckiaceae</taxon>
        <taxon>Methylovirgula</taxon>
    </lineage>
</organism>
<protein>
    <submittedName>
        <fullName evidence="1">Uncharacterized protein</fullName>
    </submittedName>
</protein>
<evidence type="ECO:0000313" key="2">
    <source>
        <dbReference type="Proteomes" id="UP000256900"/>
    </source>
</evidence>
<comment type="caution">
    <text evidence="1">The sequence shown here is derived from an EMBL/GenBank/DDBJ whole genome shotgun (WGS) entry which is preliminary data.</text>
</comment>
<dbReference type="AlphaFoldDB" id="A0A3D9Z2K9"/>
<dbReference type="Proteomes" id="UP000256900">
    <property type="component" value="Unassembled WGS sequence"/>
</dbReference>
<gene>
    <name evidence="1" type="ORF">DES32_1172</name>
</gene>
<evidence type="ECO:0000313" key="1">
    <source>
        <dbReference type="EMBL" id="REF87549.1"/>
    </source>
</evidence>
<keyword evidence="2" id="KW-1185">Reference proteome</keyword>
<dbReference type="EMBL" id="QUMO01000002">
    <property type="protein sequence ID" value="REF87549.1"/>
    <property type="molecule type" value="Genomic_DNA"/>
</dbReference>
<dbReference type="OrthoDB" id="8450621at2"/>
<name>A0A3D9Z2K9_9HYPH</name>
<sequence>MSGDLRSQAELREICLRTLRKQTGFEGIGDILIRPCASEDGGANWAFAGFRPRVDNTALRQARGVIDRLRSSYQLRPEAAPASEYGKPVN</sequence>
<dbReference type="RefSeq" id="WP_115835737.1">
    <property type="nucleotide sequence ID" value="NZ_CP025086.1"/>
</dbReference>